<dbReference type="OrthoDB" id="9800768at2"/>
<dbReference type="SUPFAM" id="SSF143744">
    <property type="entry name" value="GlcG-like"/>
    <property type="match status" value="1"/>
</dbReference>
<evidence type="ECO:0000256" key="1">
    <source>
        <dbReference type="SAM" id="SignalP"/>
    </source>
</evidence>
<reference evidence="3 5" key="3">
    <citation type="submission" date="2024-09" db="EMBL/GenBank/DDBJ databases">
        <title>Genomes of Rahnella.</title>
        <authorList>
            <person name="Mnguni F.C."/>
            <person name="Shin G.Y."/>
            <person name="Coutinho T."/>
        </authorList>
    </citation>
    <scope>NUCLEOTIDE SEQUENCE [LARGE SCALE GENOMIC DNA]</scope>
    <source>
        <strain evidence="3 5">20WA0057</strain>
    </source>
</reference>
<name>A0A0H3F9F5_RAHSY</name>
<evidence type="ECO:0000313" key="3">
    <source>
        <dbReference type="EMBL" id="MFD3223155.1"/>
    </source>
</evidence>
<dbReference type="InterPro" id="IPR052517">
    <property type="entry name" value="GlcG_carb_metab_protein"/>
</dbReference>
<organism evidence="2 4">
    <name type="scientific">Rahnella sp. (strain Y9602)</name>
    <dbReference type="NCBI Taxonomy" id="2703885"/>
    <lineage>
        <taxon>Bacteria</taxon>
        <taxon>Pseudomonadati</taxon>
        <taxon>Pseudomonadota</taxon>
        <taxon>Gammaproteobacteria</taxon>
        <taxon>Enterobacterales</taxon>
        <taxon>Yersiniaceae</taxon>
        <taxon>Rahnella</taxon>
    </lineage>
</organism>
<evidence type="ECO:0000313" key="5">
    <source>
        <dbReference type="Proteomes" id="UP001598201"/>
    </source>
</evidence>
<keyword evidence="5" id="KW-1185">Reference proteome</keyword>
<dbReference type="PANTHER" id="PTHR34309">
    <property type="entry name" value="SLR1406 PROTEIN"/>
    <property type="match status" value="1"/>
</dbReference>
<dbReference type="Gene3D" id="3.30.450.150">
    <property type="entry name" value="Haem-degrading domain"/>
    <property type="match status" value="1"/>
</dbReference>
<reference evidence="4" key="1">
    <citation type="submission" date="2011-01" db="EMBL/GenBank/DDBJ databases">
        <title>Complete sequence of chromosome of Rahnella sp. Y9602.</title>
        <authorList>
            <consortium name="US DOE Joint Genome Institute"/>
            <person name="Lucas S."/>
            <person name="Copeland A."/>
            <person name="Lapidus A."/>
            <person name="Cheng J.-F."/>
            <person name="Goodwin L."/>
            <person name="Pitluck S."/>
            <person name="Lu M."/>
            <person name="Detter J.C."/>
            <person name="Han C."/>
            <person name="Tapia R."/>
            <person name="Land M."/>
            <person name="Hauser L."/>
            <person name="Kyrpides N."/>
            <person name="Ivanova N."/>
            <person name="Ovchinnikova G."/>
            <person name="Pagani I."/>
            <person name="Sobecky P.A."/>
            <person name="Martinez R.J."/>
            <person name="Woyke T."/>
        </authorList>
    </citation>
    <scope>NUCLEOTIDE SEQUENCE [LARGE SCALE GENOMIC DNA]</scope>
    <source>
        <strain evidence="4">Y9602</strain>
    </source>
</reference>
<evidence type="ECO:0000313" key="2">
    <source>
        <dbReference type="EMBL" id="ADW73876.1"/>
    </source>
</evidence>
<evidence type="ECO:0000313" key="4">
    <source>
        <dbReference type="Proteomes" id="UP000007257"/>
    </source>
</evidence>
<dbReference type="Pfam" id="PF03928">
    <property type="entry name" value="HbpS-like"/>
    <property type="match status" value="1"/>
</dbReference>
<accession>A0A0H3F9F5</accession>
<protein>
    <submittedName>
        <fullName evidence="3">Heme-binding protein</fullName>
    </submittedName>
</protein>
<sequence precursor="true">MSVKKTTTQALLCATTLFFSATSAFAAGHPPLDNAQAAKVIDSVKSTLAEQHSTGCVAVVDASGSLLAFQRLDGSPAGCVDASIGKARTSALYHTPSLKFMQRLQGGETTVLAIPNAVPLGGGFPLTINGEVVGAVGVSTPKQDIDNQSSEKAASVLK</sequence>
<keyword evidence="1" id="KW-0732">Signal</keyword>
<dbReference type="RefSeq" id="WP_013575577.1">
    <property type="nucleotide sequence ID" value="NC_015061.1"/>
</dbReference>
<dbReference type="Proteomes" id="UP001598201">
    <property type="component" value="Unassembled WGS sequence"/>
</dbReference>
<dbReference type="EMBL" id="JBHUCJ010000010">
    <property type="protein sequence ID" value="MFD3223155.1"/>
    <property type="molecule type" value="Genomic_DNA"/>
</dbReference>
<proteinExistence type="predicted"/>
<feature type="chain" id="PRO_5002608763" evidence="1">
    <location>
        <begin position="27"/>
        <end position="158"/>
    </location>
</feature>
<dbReference type="AlphaFoldDB" id="A0A0H3F9F5"/>
<dbReference type="InterPro" id="IPR005624">
    <property type="entry name" value="PduO/GlcC-like"/>
</dbReference>
<dbReference type="HOGENOM" id="CLU_103773_1_0_6"/>
<feature type="signal peptide" evidence="1">
    <location>
        <begin position="1"/>
        <end position="26"/>
    </location>
</feature>
<reference evidence="2 4" key="2">
    <citation type="journal article" date="2012" name="J. Bacteriol.">
        <title>Complete Genome Sequence of Rahnella sp. Strain Y9602, a Gammaproteobacterium Isolate from Metal- and Radionuclide-Contaminated Soil.</title>
        <authorList>
            <person name="Martinez R.J."/>
            <person name="Bruce D."/>
            <person name="Detter C."/>
            <person name="Goodwin L.A."/>
            <person name="Han J."/>
            <person name="Han C.S."/>
            <person name="Held B."/>
            <person name="Land M.L."/>
            <person name="Mikhailova N."/>
            <person name="Nolan M."/>
            <person name="Pennacchio L."/>
            <person name="Pitluck S."/>
            <person name="Tapia R."/>
            <person name="Woyke T."/>
            <person name="Sobecky P.A."/>
        </authorList>
    </citation>
    <scope>NUCLEOTIDE SEQUENCE [LARGE SCALE GENOMIC DNA]</scope>
    <source>
        <strain evidence="2 4">Y9602</strain>
    </source>
</reference>
<dbReference type="EMBL" id="CP002505">
    <property type="protein sequence ID" value="ADW73876.1"/>
    <property type="molecule type" value="Genomic_DNA"/>
</dbReference>
<dbReference type="PANTHER" id="PTHR34309:SF1">
    <property type="entry name" value="PROTEIN GLCG"/>
    <property type="match status" value="1"/>
</dbReference>
<gene>
    <name evidence="2" type="ordered locus">Rahaq_2266</name>
    <name evidence="3" type="ORF">ACFPK4_06400</name>
</gene>
<dbReference type="Proteomes" id="UP000007257">
    <property type="component" value="Chromosome"/>
</dbReference>
<dbReference type="GeneID" id="95417259"/>
<dbReference type="KEGG" id="rah:Rahaq_2266"/>
<dbReference type="InterPro" id="IPR038084">
    <property type="entry name" value="PduO/GlcC-like_sf"/>
</dbReference>
<dbReference type="eggNOG" id="COG3193">
    <property type="taxonomic scope" value="Bacteria"/>
</dbReference>